<dbReference type="AlphaFoldDB" id="A0A919XN52"/>
<dbReference type="Proteomes" id="UP000679779">
    <property type="component" value="Unassembled WGS sequence"/>
</dbReference>
<comment type="caution">
    <text evidence="2">The sequence shown here is derived from an EMBL/GenBank/DDBJ whole genome shotgun (WGS) entry which is preliminary data.</text>
</comment>
<evidence type="ECO:0000313" key="2">
    <source>
        <dbReference type="EMBL" id="GIO34829.1"/>
    </source>
</evidence>
<protein>
    <submittedName>
        <fullName evidence="2">Uncharacterized protein</fullName>
    </submittedName>
</protein>
<accession>A0A919XN52</accession>
<organism evidence="2 3">
    <name type="scientific">Paenibacillus albilobatus</name>
    <dbReference type="NCBI Taxonomy" id="2716884"/>
    <lineage>
        <taxon>Bacteria</taxon>
        <taxon>Bacillati</taxon>
        <taxon>Bacillota</taxon>
        <taxon>Bacilli</taxon>
        <taxon>Bacillales</taxon>
        <taxon>Paenibacillaceae</taxon>
        <taxon>Paenibacillus</taxon>
    </lineage>
</organism>
<proteinExistence type="predicted"/>
<feature type="signal peptide" evidence="1">
    <location>
        <begin position="1"/>
        <end position="16"/>
    </location>
</feature>
<keyword evidence="1" id="KW-0732">Signal</keyword>
<sequence>MSLTAVLSIQATSAFAAVTNDNDDASIVSYDILNDSDVNAKQALAFKFSNEFNPNLSEDQKKELRSELGSILAELVSQGASEETIDKEIQKYNAHVLFQPQTNEDQVVSPMSQGSDIQMNKPTIVYSATSKEWIVTGGGYWKTENWKNDVPGVWLPITGETKNIGGRDSVGITFFNKSGTYNAKVLSSSGYLMNGRGQEIKNDNPTYGNGNVGVAFEIQDYAKLADAGTADVYYMGHNFAAQIVYDENFKNLHGNARTFYVHTWDNSSINNIQMGASGGTFGVTFSIANESKSFKIFNNADASF</sequence>
<keyword evidence="3" id="KW-1185">Reference proteome</keyword>
<dbReference type="EMBL" id="BORQ01000013">
    <property type="protein sequence ID" value="GIO34829.1"/>
    <property type="molecule type" value="Genomic_DNA"/>
</dbReference>
<feature type="chain" id="PRO_5037667279" evidence="1">
    <location>
        <begin position="17"/>
        <end position="304"/>
    </location>
</feature>
<name>A0A919XN52_9BACL</name>
<reference evidence="2" key="1">
    <citation type="submission" date="2021-03" db="EMBL/GenBank/DDBJ databases">
        <title>Antimicrobial resistance genes in bacteria isolated from Japanese honey, and their potential for conferring macrolide and lincosamide resistance in the American foulbrood pathogen Paenibacillus larvae.</title>
        <authorList>
            <person name="Okamoto M."/>
            <person name="Kumagai M."/>
            <person name="Kanamori H."/>
            <person name="Takamatsu D."/>
        </authorList>
    </citation>
    <scope>NUCLEOTIDE SEQUENCE</scope>
    <source>
        <strain evidence="2">J2TS6</strain>
    </source>
</reference>
<gene>
    <name evidence="2" type="ORF">J2TS6_59700</name>
</gene>
<evidence type="ECO:0000256" key="1">
    <source>
        <dbReference type="SAM" id="SignalP"/>
    </source>
</evidence>
<evidence type="ECO:0000313" key="3">
    <source>
        <dbReference type="Proteomes" id="UP000679779"/>
    </source>
</evidence>